<proteinExistence type="predicted"/>
<reference evidence="1" key="2">
    <citation type="submission" date="2024-05" db="EMBL/GenBank/DDBJ databases">
        <authorList>
            <person name="Chen H."/>
        </authorList>
    </citation>
    <scope>NUCLEOTIDE SEQUENCE</scope>
    <source>
        <strain evidence="1">CGMCC 7049</strain>
    </source>
</reference>
<gene>
    <name evidence="1" type="ORF">BB06_02785</name>
</gene>
<evidence type="ECO:0000313" key="1">
    <source>
        <dbReference type="EMBL" id="XBS08892.1"/>
    </source>
</evidence>
<sequence length="128" mass="14789">MKIPKFSDQEAENFFNHDYIDRGMIKWQGFYLSDHTSALNAEHETKDKILQRKVLPQMTVKEITDVINKAIVKNKTVKIQTNNCDSNGIFEIPVIGEINGYEEDDLYVNGSYRVKISIIRHVSIVNKT</sequence>
<name>A0AAU7NMJ2_PEDPE</name>
<accession>A0AAU7NMJ2</accession>
<protein>
    <recommendedName>
        <fullName evidence="2">DNA-directed RNA polymerase beta subunit</fullName>
    </recommendedName>
</protein>
<reference evidence="1" key="1">
    <citation type="submission" date="2014-02" db="EMBL/GenBank/DDBJ databases">
        <authorList>
            <person name="Zhao D."/>
            <person name="Dong X."/>
            <person name="Li Y."/>
            <person name="Lv L."/>
            <person name="Zhao D."/>
            <person name="Gao Y."/>
            <person name="Wang Y."/>
            <person name="Li Y."/>
        </authorList>
    </citation>
    <scope>NUCLEOTIDE SEQUENCE</scope>
    <source>
        <strain evidence="1">CGMCC 7049</strain>
    </source>
</reference>
<dbReference type="RefSeq" id="WP_051662212.1">
    <property type="nucleotide sequence ID" value="NZ_CP157400.1"/>
</dbReference>
<organism evidence="1">
    <name type="scientific">Pediococcus pentosaceus CGMCC 7049</name>
    <dbReference type="NCBI Taxonomy" id="1460385"/>
    <lineage>
        <taxon>Bacteria</taxon>
        <taxon>Bacillati</taxon>
        <taxon>Bacillota</taxon>
        <taxon>Bacilli</taxon>
        <taxon>Lactobacillales</taxon>
        <taxon>Lactobacillaceae</taxon>
        <taxon>Pediococcus</taxon>
    </lineage>
</organism>
<dbReference type="AlphaFoldDB" id="A0AAU7NMJ2"/>
<dbReference type="EMBL" id="CP157400">
    <property type="protein sequence ID" value="XBS08892.1"/>
    <property type="molecule type" value="Genomic_DNA"/>
</dbReference>
<evidence type="ECO:0008006" key="2">
    <source>
        <dbReference type="Google" id="ProtNLM"/>
    </source>
</evidence>